<dbReference type="PROSITE" id="PS50097">
    <property type="entry name" value="BTB"/>
    <property type="match status" value="1"/>
</dbReference>
<evidence type="ECO:0000313" key="4">
    <source>
        <dbReference type="Proteomes" id="UP001360953"/>
    </source>
</evidence>
<name>A0ABR1LNQ5_9PEZI</name>
<evidence type="ECO:0000259" key="2">
    <source>
        <dbReference type="PROSITE" id="PS50097"/>
    </source>
</evidence>
<protein>
    <recommendedName>
        <fullName evidence="2">BTB domain-containing protein</fullName>
    </recommendedName>
</protein>
<reference evidence="3 4" key="1">
    <citation type="submission" date="2024-04" db="EMBL/GenBank/DDBJ databases">
        <title>Phyllosticta paracitricarpa is synonymous to the EU quarantine fungus P. citricarpa based on phylogenomic analyses.</title>
        <authorList>
            <consortium name="Lawrence Berkeley National Laboratory"/>
            <person name="Van ingen-buijs V.A."/>
            <person name="Van westerhoven A.C."/>
            <person name="Haridas S."/>
            <person name="Skiadas P."/>
            <person name="Martin F."/>
            <person name="Groenewald J.Z."/>
            <person name="Crous P.W."/>
            <person name="Seidl M.F."/>
        </authorList>
    </citation>
    <scope>NUCLEOTIDE SEQUENCE [LARGE SCALE GENOMIC DNA]</scope>
    <source>
        <strain evidence="3 4">CPC 17464</strain>
    </source>
</reference>
<dbReference type="EMBL" id="JBBPEH010000006">
    <property type="protein sequence ID" value="KAK7536798.1"/>
    <property type="molecule type" value="Genomic_DNA"/>
</dbReference>
<dbReference type="InterPro" id="IPR011333">
    <property type="entry name" value="SKP1/BTB/POZ_sf"/>
</dbReference>
<feature type="region of interest" description="Disordered" evidence="1">
    <location>
        <begin position="183"/>
        <end position="228"/>
    </location>
</feature>
<feature type="compositionally biased region" description="Low complexity" evidence="1">
    <location>
        <begin position="99"/>
        <end position="109"/>
    </location>
</feature>
<feature type="compositionally biased region" description="Pro residues" evidence="1">
    <location>
        <begin position="203"/>
        <end position="225"/>
    </location>
</feature>
<dbReference type="Gene3D" id="3.30.710.10">
    <property type="entry name" value="Potassium Channel Kv1.1, Chain A"/>
    <property type="match status" value="1"/>
</dbReference>
<evidence type="ECO:0000256" key="1">
    <source>
        <dbReference type="SAM" id="MobiDB-lite"/>
    </source>
</evidence>
<accession>A0ABR1LNQ5</accession>
<dbReference type="InterPro" id="IPR000210">
    <property type="entry name" value="BTB/POZ_dom"/>
</dbReference>
<comment type="caution">
    <text evidence="3">The sequence shown here is derived from an EMBL/GenBank/DDBJ whole genome shotgun (WGS) entry which is preliminary data.</text>
</comment>
<feature type="region of interest" description="Disordered" evidence="1">
    <location>
        <begin position="99"/>
        <end position="119"/>
    </location>
</feature>
<dbReference type="GeneID" id="92036909"/>
<evidence type="ECO:0000313" key="3">
    <source>
        <dbReference type="EMBL" id="KAK7536798.1"/>
    </source>
</evidence>
<dbReference type="PANTHER" id="PTHR47843">
    <property type="entry name" value="BTB DOMAIN-CONTAINING PROTEIN-RELATED"/>
    <property type="match status" value="1"/>
</dbReference>
<keyword evidence="4" id="KW-1185">Reference proteome</keyword>
<proteinExistence type="predicted"/>
<feature type="compositionally biased region" description="Pro residues" evidence="1">
    <location>
        <begin position="184"/>
        <end position="196"/>
    </location>
</feature>
<dbReference type="CDD" id="cd18186">
    <property type="entry name" value="BTB_POZ_ZBTB_KLHL-like"/>
    <property type="match status" value="1"/>
</dbReference>
<dbReference type="SMART" id="SM00225">
    <property type="entry name" value="BTB"/>
    <property type="match status" value="1"/>
</dbReference>
<dbReference type="Proteomes" id="UP001360953">
    <property type="component" value="Unassembled WGS sequence"/>
</dbReference>
<organism evidence="3 4">
    <name type="scientific">Phyllosticta citribraziliensis</name>
    <dbReference type="NCBI Taxonomy" id="989973"/>
    <lineage>
        <taxon>Eukaryota</taxon>
        <taxon>Fungi</taxon>
        <taxon>Dikarya</taxon>
        <taxon>Ascomycota</taxon>
        <taxon>Pezizomycotina</taxon>
        <taxon>Dothideomycetes</taxon>
        <taxon>Dothideomycetes incertae sedis</taxon>
        <taxon>Botryosphaeriales</taxon>
        <taxon>Phyllostictaceae</taxon>
        <taxon>Phyllosticta</taxon>
    </lineage>
</organism>
<dbReference type="RefSeq" id="XP_066654949.1">
    <property type="nucleotide sequence ID" value="XM_066804003.1"/>
</dbReference>
<dbReference type="Pfam" id="PF00651">
    <property type="entry name" value="BTB"/>
    <property type="match status" value="1"/>
</dbReference>
<gene>
    <name evidence="3" type="ORF">J3D65DRAFT_695587</name>
</gene>
<dbReference type="SUPFAM" id="SSF54695">
    <property type="entry name" value="POZ domain"/>
    <property type="match status" value="1"/>
</dbReference>
<feature type="domain" description="BTB" evidence="2">
    <location>
        <begin position="26"/>
        <end position="96"/>
    </location>
</feature>
<dbReference type="PANTHER" id="PTHR47843:SF5">
    <property type="entry name" value="BTB_POZ DOMAIN PROTEIN"/>
    <property type="match status" value="1"/>
</dbReference>
<sequence length="569" mass="61857">MEDSPAHSQCVCSPAWASYFENERHADVSIVCRDGRAIKAHKLVLSLGSPYFEKALNPAHNFKESQSNEVHLHDEDPAVVKAVLQFIYTRDYACASSSVSSPCPTNESTTHTDDHNDDDVDDELAAELIFHAAMHAAAGYFLMPALADIAFTRFEALATADWPRTAAALPAVIAFVYDNSPSSPTSPLPSSSPSPPASASASPSPPPSTTPFPIPSPTPSAPSPSSPHRLRTLLTTLCAPNLSSLTSNPAFNAMMDAVGAFGRELAALLAKRNQALKQEFGGRRFLCTYCVERYCVQSDGCEGLHTPNTPRANERSLLAYWLAEASGSCTRDIVRRPGFGNAAFLQQSGTDFGREVALARQAKASRETPGDPDPGGWMDSFESDAQNGVSAVTVSPSTTWWSTSSIVEALWSLADCLSLSFRALEPGWTSPFSLIRERQKQRHYHLYHARLLEDTAELDGFSWDIYTVDVETKKGLEDLAEAINIINSTTPDPVRTLRDIAVELCAPRIKVLSKSKAFMDAVYGCGLWDDVAVFEGGKDDPSQDPSSHWTSSLNNQTRSLLHWSLRTAA</sequence>